<keyword evidence="4" id="KW-1185">Reference proteome</keyword>
<feature type="region of interest" description="Disordered" evidence="1">
    <location>
        <begin position="284"/>
        <end position="326"/>
    </location>
</feature>
<evidence type="ECO:0000313" key="3">
    <source>
        <dbReference type="EMBL" id="NMO15384.1"/>
    </source>
</evidence>
<comment type="caution">
    <text evidence="3">The sequence shown here is derived from an EMBL/GenBank/DDBJ whole genome shotgun (WGS) entry which is preliminary data.</text>
</comment>
<accession>A0A848LA24</accession>
<gene>
    <name evidence="3" type="ORF">HG543_11035</name>
</gene>
<evidence type="ECO:0000313" key="4">
    <source>
        <dbReference type="Proteomes" id="UP000518300"/>
    </source>
</evidence>
<feature type="compositionally biased region" description="Acidic residues" evidence="1">
    <location>
        <begin position="292"/>
        <end position="306"/>
    </location>
</feature>
<dbReference type="Gene3D" id="3.40.50.410">
    <property type="entry name" value="von Willebrand factor, type A domain"/>
    <property type="match status" value="1"/>
</dbReference>
<reference evidence="3 4" key="1">
    <citation type="submission" date="2020-04" db="EMBL/GenBank/DDBJ databases">
        <title>Draft genome of Pyxidicoccus fallax type strain.</title>
        <authorList>
            <person name="Whitworth D.E."/>
        </authorList>
    </citation>
    <scope>NUCLEOTIDE SEQUENCE [LARGE SCALE GENOMIC DNA]</scope>
    <source>
        <strain evidence="3 4">DSM 14698</strain>
    </source>
</reference>
<name>A0A848LA24_9BACT</name>
<dbReference type="InterPro" id="IPR002035">
    <property type="entry name" value="VWF_A"/>
</dbReference>
<feature type="domain" description="VWFA" evidence="2">
    <location>
        <begin position="35"/>
        <end position="237"/>
    </location>
</feature>
<dbReference type="EMBL" id="JABBJJ010000038">
    <property type="protein sequence ID" value="NMO15384.1"/>
    <property type="molecule type" value="Genomic_DNA"/>
</dbReference>
<proteinExistence type="predicted"/>
<evidence type="ECO:0000256" key="1">
    <source>
        <dbReference type="SAM" id="MobiDB-lite"/>
    </source>
</evidence>
<protein>
    <submittedName>
        <fullName evidence="3">VWA domain-containing protein</fullName>
    </submittedName>
</protein>
<sequence>MAGHEVIVRPFSDVHRMGNKVVATLLHDPTVEGLDVALYMDGSASMEDEYGPRGVLAKLAPVKNQVEPEMRWMLEYLASKDRDGVVRVAYWATGDGSQLEQVGDLTAVQAKDFRFPGPRFYGKATVMLPVLRDFVAHMKQQVQHGARRGLAVIITDSQLSDGNDVRAYATQVAKEIAAGRLPRMNFVLVGVGDQVDEEQMEEISHEKYPGVGHLWCHRITHRMEEMAELVAVLVDETMTVAAGGTIYDEQGKVLKSYEGRLPAVLEFDVPPTCKAFTLEVAGQKFTQPIPEEHEDEDHHEEEEEHEPEPVRAPAPAPSRKHGGHRH</sequence>
<organism evidence="3 4">
    <name type="scientific">Pyxidicoccus fallax</name>
    <dbReference type="NCBI Taxonomy" id="394095"/>
    <lineage>
        <taxon>Bacteria</taxon>
        <taxon>Pseudomonadati</taxon>
        <taxon>Myxococcota</taxon>
        <taxon>Myxococcia</taxon>
        <taxon>Myxococcales</taxon>
        <taxon>Cystobacterineae</taxon>
        <taxon>Myxococcaceae</taxon>
        <taxon>Pyxidicoccus</taxon>
    </lineage>
</organism>
<dbReference type="Proteomes" id="UP000518300">
    <property type="component" value="Unassembled WGS sequence"/>
</dbReference>
<evidence type="ECO:0000259" key="2">
    <source>
        <dbReference type="PROSITE" id="PS50234"/>
    </source>
</evidence>
<dbReference type="AlphaFoldDB" id="A0A848LA24"/>
<dbReference type="PROSITE" id="PS50234">
    <property type="entry name" value="VWFA"/>
    <property type="match status" value="1"/>
</dbReference>
<dbReference type="InterPro" id="IPR036465">
    <property type="entry name" value="vWFA_dom_sf"/>
</dbReference>
<dbReference type="SUPFAM" id="SSF53300">
    <property type="entry name" value="vWA-like"/>
    <property type="match status" value="1"/>
</dbReference>
<dbReference type="RefSeq" id="WP_169344677.1">
    <property type="nucleotide sequence ID" value="NZ_JABBJJ010000038.1"/>
</dbReference>